<keyword evidence="5" id="KW-1185">Reference proteome</keyword>
<name>A0A1U7LJC0_NEOID</name>
<dbReference type="STRING" id="1198029.A0A1U7LJC0"/>
<dbReference type="Pfam" id="PF24554">
    <property type="entry name" value="DUF7603"/>
    <property type="match status" value="1"/>
</dbReference>
<evidence type="ECO:0000313" key="5">
    <source>
        <dbReference type="Proteomes" id="UP000186594"/>
    </source>
</evidence>
<evidence type="ECO:0000259" key="3">
    <source>
        <dbReference type="Pfam" id="PF24554"/>
    </source>
</evidence>
<keyword evidence="1" id="KW-0175">Coiled coil</keyword>
<feature type="region of interest" description="Disordered" evidence="2">
    <location>
        <begin position="163"/>
        <end position="196"/>
    </location>
</feature>
<dbReference type="Proteomes" id="UP000186594">
    <property type="component" value="Unassembled WGS sequence"/>
</dbReference>
<sequence>MDLEDLVAQLQDDVDLALRGGKPHKRQYRTSDYFSDAGFGSPGSRPSLEDRQAQLERRVRELDVSSEHEARLHAPPDVARLQAVLEDARRKYAEERSAKQGLEDIVAMNKVQLAALQDERDQLQHDVVPTLRDRLAALQQAAQHLRIEKDRLASRLQCTEQQLQAKSDQSKSDQAANQQDPAQFPKLPLQKSPAPPLDTERIKEIETQRDALHQSLRALRERQTFESKKSATKIQALERELYTLRPSLDRSRPFHSLNSSPLLHDDTKRRLHQKSKSLLESSIQADLSNLRKENTTLLEKVCDYDKLVKANEQLGVSQKTLQSRVSELERQSQDDSALENLRVQHDLSLVKIDKLEASLSAALGSRNLAESQHVDSNHLSEQKRLQEENSLAKQLSSTIVIVEDLAGQVRTQLESNNSLRTRLTDVISQAAQEESYATQRIEQLVSERKQLKQSIQHVRNESDESLKRYETELGLLSEQYRQNLRCIKETAQKVFPTTEILDPLLKTPRLPWNIKSTPETSRVMVLEEQVAELNRMLTDTSLEMRDVIMRMQTAQMEIIELMQERDDANRQLRKFETDR</sequence>
<feature type="region of interest" description="Disordered" evidence="2">
    <location>
        <begin position="26"/>
        <end position="50"/>
    </location>
</feature>
<feature type="coiled-coil region" evidence="1">
    <location>
        <begin position="441"/>
        <end position="468"/>
    </location>
</feature>
<reference evidence="4 5" key="1">
    <citation type="submission" date="2016-04" db="EMBL/GenBank/DDBJ databases">
        <title>Evolutionary innovation and constraint leading to complex multicellularity in the Ascomycota.</title>
        <authorList>
            <person name="Cisse O."/>
            <person name="Nguyen A."/>
            <person name="Hewitt D.A."/>
            <person name="Jedd G."/>
            <person name="Stajich J.E."/>
        </authorList>
    </citation>
    <scope>NUCLEOTIDE SEQUENCE [LARGE SCALE GENOMIC DNA]</scope>
    <source>
        <strain evidence="4 5">DAH-3</strain>
    </source>
</reference>
<accession>A0A1U7LJC0</accession>
<comment type="caution">
    <text evidence="4">The sequence shown here is derived from an EMBL/GenBank/DDBJ whole genome shotgun (WGS) entry which is preliminary data.</text>
</comment>
<dbReference type="AlphaFoldDB" id="A0A1U7LJC0"/>
<proteinExistence type="predicted"/>
<evidence type="ECO:0000256" key="1">
    <source>
        <dbReference type="SAM" id="Coils"/>
    </source>
</evidence>
<evidence type="ECO:0000313" key="4">
    <source>
        <dbReference type="EMBL" id="OLL22693.1"/>
    </source>
</evidence>
<dbReference type="InterPro" id="IPR056023">
    <property type="entry name" value="DUF7603"/>
</dbReference>
<protein>
    <recommendedName>
        <fullName evidence="3">DUF7603 domain-containing protein</fullName>
    </recommendedName>
</protein>
<feature type="coiled-coil region" evidence="1">
    <location>
        <begin position="523"/>
        <end position="578"/>
    </location>
</feature>
<gene>
    <name evidence="4" type="ORF">NEOLI_005204</name>
</gene>
<dbReference type="EMBL" id="LXFE01002937">
    <property type="protein sequence ID" value="OLL22693.1"/>
    <property type="molecule type" value="Genomic_DNA"/>
</dbReference>
<organism evidence="4 5">
    <name type="scientific">Neolecta irregularis (strain DAH-3)</name>
    <dbReference type="NCBI Taxonomy" id="1198029"/>
    <lineage>
        <taxon>Eukaryota</taxon>
        <taxon>Fungi</taxon>
        <taxon>Dikarya</taxon>
        <taxon>Ascomycota</taxon>
        <taxon>Taphrinomycotina</taxon>
        <taxon>Neolectales</taxon>
        <taxon>Neolectaceae</taxon>
        <taxon>Neolecta</taxon>
    </lineage>
</organism>
<feature type="compositionally biased region" description="Polar residues" evidence="2">
    <location>
        <begin position="163"/>
        <end position="181"/>
    </location>
</feature>
<dbReference type="OrthoDB" id="5395440at2759"/>
<feature type="domain" description="DUF7603" evidence="3">
    <location>
        <begin position="352"/>
        <end position="452"/>
    </location>
</feature>
<evidence type="ECO:0000256" key="2">
    <source>
        <dbReference type="SAM" id="MobiDB-lite"/>
    </source>
</evidence>